<dbReference type="Proteomes" id="UP000248614">
    <property type="component" value="Unassembled WGS sequence"/>
</dbReference>
<dbReference type="EMBL" id="QFNF01000006">
    <property type="protein sequence ID" value="PZO79779.1"/>
    <property type="molecule type" value="Genomic_DNA"/>
</dbReference>
<comment type="caution">
    <text evidence="1">The sequence shown here is derived from an EMBL/GenBank/DDBJ whole genome shotgun (WGS) entry which is preliminary data.</text>
</comment>
<accession>A0A2W4ZIE0</accession>
<protein>
    <submittedName>
        <fullName evidence="1">DUF3572 domain-containing protein</fullName>
    </submittedName>
</protein>
<name>A0A2W4ZIE0_9SPHN</name>
<evidence type="ECO:0000313" key="2">
    <source>
        <dbReference type="Proteomes" id="UP000248614"/>
    </source>
</evidence>
<reference evidence="1 2" key="1">
    <citation type="submission" date="2017-08" db="EMBL/GenBank/DDBJ databases">
        <title>Infants hospitalized years apart are colonized by the same room-sourced microbial strains.</title>
        <authorList>
            <person name="Brooks B."/>
            <person name="Olm M.R."/>
            <person name="Firek B.A."/>
            <person name="Baker R."/>
            <person name="Thomas B.C."/>
            <person name="Morowitz M.J."/>
            <person name="Banfield J.F."/>
        </authorList>
    </citation>
    <scope>NUCLEOTIDE SEQUENCE [LARGE SCALE GENOMIC DNA]</scope>
    <source>
        <strain evidence="1">S2_018_000_R3_110</strain>
    </source>
</reference>
<evidence type="ECO:0000313" key="1">
    <source>
        <dbReference type="EMBL" id="PZO79779.1"/>
    </source>
</evidence>
<organism evidence="1 2">
    <name type="scientific">Sphingomonas hengshuiensis</name>
    <dbReference type="NCBI Taxonomy" id="1609977"/>
    <lineage>
        <taxon>Bacteria</taxon>
        <taxon>Pseudomonadati</taxon>
        <taxon>Pseudomonadota</taxon>
        <taxon>Alphaproteobacteria</taxon>
        <taxon>Sphingomonadales</taxon>
        <taxon>Sphingomonadaceae</taxon>
        <taxon>Sphingomonas</taxon>
    </lineage>
</organism>
<dbReference type="Pfam" id="PF12096">
    <property type="entry name" value="DUF3572"/>
    <property type="match status" value="1"/>
</dbReference>
<dbReference type="InterPro" id="IPR021955">
    <property type="entry name" value="DUF3572"/>
</dbReference>
<gene>
    <name evidence="1" type="ORF">DI632_03900</name>
</gene>
<proteinExistence type="predicted"/>
<sequence>MRRPETNGDAATLALGALGWVIGDDTRRDRFLALTGIDPVELRARVGDPGFLAQLLGHLEGYEPDLIACADALAVSPAALVAARAELETA</sequence>
<dbReference type="AlphaFoldDB" id="A0A2W4ZIE0"/>